<comment type="caution">
    <text evidence="1">The sequence shown here is derived from an EMBL/GenBank/DDBJ whole genome shotgun (WGS) entry which is preliminary data.</text>
</comment>
<dbReference type="SUPFAM" id="SSF52540">
    <property type="entry name" value="P-loop containing nucleoside triphosphate hydrolases"/>
    <property type="match status" value="1"/>
</dbReference>
<dbReference type="AlphaFoldDB" id="A0A8H5FU52"/>
<organism evidence="1 2">
    <name type="scientific">Leucocoprinus leucothites</name>
    <dbReference type="NCBI Taxonomy" id="201217"/>
    <lineage>
        <taxon>Eukaryota</taxon>
        <taxon>Fungi</taxon>
        <taxon>Dikarya</taxon>
        <taxon>Basidiomycota</taxon>
        <taxon>Agaricomycotina</taxon>
        <taxon>Agaricomycetes</taxon>
        <taxon>Agaricomycetidae</taxon>
        <taxon>Agaricales</taxon>
        <taxon>Agaricineae</taxon>
        <taxon>Agaricaceae</taxon>
        <taxon>Leucocoprinus</taxon>
    </lineage>
</organism>
<name>A0A8H5FU52_9AGAR</name>
<gene>
    <name evidence="1" type="ORF">D9756_009717</name>
</gene>
<dbReference type="Gene3D" id="3.40.50.300">
    <property type="entry name" value="P-loop containing nucleotide triphosphate hydrolases"/>
    <property type="match status" value="1"/>
</dbReference>
<dbReference type="OrthoDB" id="163438at2759"/>
<proteinExistence type="predicted"/>
<dbReference type="EMBL" id="JAACJO010000018">
    <property type="protein sequence ID" value="KAF5348837.1"/>
    <property type="molecule type" value="Genomic_DNA"/>
</dbReference>
<keyword evidence="2" id="KW-1185">Reference proteome</keyword>
<dbReference type="Proteomes" id="UP000559027">
    <property type="component" value="Unassembled WGS sequence"/>
</dbReference>
<protein>
    <recommendedName>
        <fullName evidence="3">Orc1-like AAA ATPase domain-containing protein</fullName>
    </recommendedName>
</protein>
<accession>A0A8H5FU52</accession>
<evidence type="ECO:0000313" key="2">
    <source>
        <dbReference type="Proteomes" id="UP000559027"/>
    </source>
</evidence>
<reference evidence="1 2" key="1">
    <citation type="journal article" date="2020" name="ISME J.">
        <title>Uncovering the hidden diversity of litter-decomposition mechanisms in mushroom-forming fungi.</title>
        <authorList>
            <person name="Floudas D."/>
            <person name="Bentzer J."/>
            <person name="Ahren D."/>
            <person name="Johansson T."/>
            <person name="Persson P."/>
            <person name="Tunlid A."/>
        </authorList>
    </citation>
    <scope>NUCLEOTIDE SEQUENCE [LARGE SCALE GENOMIC DNA]</scope>
    <source>
        <strain evidence="1 2">CBS 146.42</strain>
    </source>
</reference>
<sequence>MTSTVVDMRRKTELGFILKVLQDGPAGRESVMIPSDFDESYADDKPQYHCFPETRVRILEQITDWLNHDSRSTNIICLYGARSVGKTTIARTIATLAEQQNLLGTFVNSAVFWEGPFKAPPAPLFKSTSHRITALSVAYSLATRDSEYRRLLYHVLEDFDWLDESSTHFINLLLPLSDLNRHHKHLVVLDGEIDLDFLASISQKRLQESIPLLWLIVMQPTQKLWSMLSQQTASYFPIEVPAGGDDETRREIEIYLREGLRKIGENFDWFDIDVGETWPAPQDITKLVEASGNLFAYAKNFLELCGPDSLPLEDAGFDPRDRLKMLVRLTDNSKSKYWNGRPRWIVFPLDQGYTTTLALHNEADGRLLELQLITTVCASSSSLTLFEISLLLGSPLEAIEAAHERFLHSAFTITPSPSRASGYVRNTVKLTHSSFLGFLLDSERSGRFSIIPNDIYPRLMRACLTAIEQKRFFPNTPASLLQVNALHYVTMFAVQNIWDIPCRIPDESVFVNLAIKLMAMLDILRYLSGRIPVVPFMKFLRRVQSAKPRMVRTAPLTWVDQELIDVCETIAKPMDFNLLQRQPPADHALPHGIVFYALIGHPKEPSLAMLTSEQVDIYMRKDLIHGDIPTSIGSNPIFDYDHLYEEI</sequence>
<evidence type="ECO:0000313" key="1">
    <source>
        <dbReference type="EMBL" id="KAF5348837.1"/>
    </source>
</evidence>
<dbReference type="InterPro" id="IPR027417">
    <property type="entry name" value="P-loop_NTPase"/>
</dbReference>
<evidence type="ECO:0008006" key="3">
    <source>
        <dbReference type="Google" id="ProtNLM"/>
    </source>
</evidence>